<name>A0AAV6ZFK6_ENGPU</name>
<dbReference type="SMART" id="SM00692">
    <property type="entry name" value="DM3"/>
    <property type="match status" value="1"/>
</dbReference>
<keyword evidence="3" id="KW-0862">Zinc</keyword>
<protein>
    <recommendedName>
        <fullName evidence="6">THAP-type domain-containing protein</fullName>
    </recommendedName>
</protein>
<evidence type="ECO:0000313" key="7">
    <source>
        <dbReference type="EMBL" id="KAG8546122.1"/>
    </source>
</evidence>
<gene>
    <name evidence="7" type="ORF">GDO81_019727</name>
</gene>
<dbReference type="GO" id="GO:0008270">
    <property type="term" value="F:zinc ion binding"/>
    <property type="evidence" value="ECO:0007669"/>
    <property type="project" value="UniProtKB-KW"/>
</dbReference>
<proteinExistence type="predicted"/>
<evidence type="ECO:0000256" key="3">
    <source>
        <dbReference type="ARBA" id="ARBA00022833"/>
    </source>
</evidence>
<feature type="domain" description="THAP-type" evidence="6">
    <location>
        <begin position="20"/>
        <end position="110"/>
    </location>
</feature>
<keyword evidence="1" id="KW-0479">Metal-binding</keyword>
<organism evidence="7 8">
    <name type="scientific">Engystomops pustulosus</name>
    <name type="common">Tungara frog</name>
    <name type="synonym">Physalaemus pustulosus</name>
    <dbReference type="NCBI Taxonomy" id="76066"/>
    <lineage>
        <taxon>Eukaryota</taxon>
        <taxon>Metazoa</taxon>
        <taxon>Chordata</taxon>
        <taxon>Craniata</taxon>
        <taxon>Vertebrata</taxon>
        <taxon>Euteleostomi</taxon>
        <taxon>Amphibia</taxon>
        <taxon>Batrachia</taxon>
        <taxon>Anura</taxon>
        <taxon>Neobatrachia</taxon>
        <taxon>Hyloidea</taxon>
        <taxon>Leptodactylidae</taxon>
        <taxon>Leiuperinae</taxon>
        <taxon>Engystomops</taxon>
    </lineage>
</organism>
<evidence type="ECO:0000313" key="8">
    <source>
        <dbReference type="Proteomes" id="UP000824782"/>
    </source>
</evidence>
<keyword evidence="4 5" id="KW-0238">DNA-binding</keyword>
<dbReference type="InterPro" id="IPR006612">
    <property type="entry name" value="THAP_Znf"/>
</dbReference>
<dbReference type="SMART" id="SM00980">
    <property type="entry name" value="THAP"/>
    <property type="match status" value="1"/>
</dbReference>
<accession>A0AAV6ZFK6</accession>
<dbReference type="AlphaFoldDB" id="A0AAV6ZFK6"/>
<comment type="caution">
    <text evidence="7">The sequence shown here is derived from an EMBL/GenBank/DDBJ whole genome shotgun (WGS) entry which is preliminary data.</text>
</comment>
<dbReference type="PANTHER" id="PTHR28624:SF1">
    <property type="entry name" value="MITOCHONDRIAL POTASSIUM CHANNEL"/>
    <property type="match status" value="1"/>
</dbReference>
<sequence length="221" mass="25195">MHQSDGNVGHRKGSWRICNMPSCIINQCRNTTGKKQKSKAVILHSFPRNLDRIRQWLLHTGQQFTDVDELAQRILEQNKYRLCSEHFASDSYIHNVGSRTLRPEAVPTNFPTCEEGDVLIEENLKKAIKRKRCIDTPNLWLLTEPNLEEAASHDVCDMSTQTDFTLLNSVVIYSSSSRLLNTADGPDFQTLPSHASHTVRSSFTHHFSTPNPKEVYTECID</sequence>
<keyword evidence="8" id="KW-1185">Reference proteome</keyword>
<dbReference type="SUPFAM" id="SSF57716">
    <property type="entry name" value="Glucocorticoid receptor-like (DNA-binding domain)"/>
    <property type="match status" value="1"/>
</dbReference>
<dbReference type="Proteomes" id="UP000824782">
    <property type="component" value="Unassembled WGS sequence"/>
</dbReference>
<dbReference type="EMBL" id="WNYA01001238">
    <property type="protein sequence ID" value="KAG8546122.1"/>
    <property type="molecule type" value="Genomic_DNA"/>
</dbReference>
<dbReference type="InterPro" id="IPR037660">
    <property type="entry name" value="CCDC51"/>
</dbReference>
<reference evidence="7" key="1">
    <citation type="thesis" date="2020" institute="ProQuest LLC" country="789 East Eisenhower Parkway, Ann Arbor, MI, USA">
        <title>Comparative Genomics and Chromosome Evolution.</title>
        <authorList>
            <person name="Mudd A.B."/>
        </authorList>
    </citation>
    <scope>NUCLEOTIDE SEQUENCE</scope>
    <source>
        <strain evidence="7">237g6f4</strain>
        <tissue evidence="7">Blood</tissue>
    </source>
</reference>
<evidence type="ECO:0000256" key="2">
    <source>
        <dbReference type="ARBA" id="ARBA00022771"/>
    </source>
</evidence>
<dbReference type="PROSITE" id="PS50950">
    <property type="entry name" value="ZF_THAP"/>
    <property type="match status" value="1"/>
</dbReference>
<dbReference type="Pfam" id="PF05485">
    <property type="entry name" value="THAP"/>
    <property type="match status" value="1"/>
</dbReference>
<dbReference type="PANTHER" id="PTHR28624">
    <property type="entry name" value="COILED-COIL DOMAIN-CONTAINING PROTEIN 51"/>
    <property type="match status" value="1"/>
</dbReference>
<dbReference type="GO" id="GO:0003677">
    <property type="term" value="F:DNA binding"/>
    <property type="evidence" value="ECO:0007669"/>
    <property type="project" value="UniProtKB-UniRule"/>
</dbReference>
<keyword evidence="2 5" id="KW-0863">Zinc-finger</keyword>
<evidence type="ECO:0000256" key="1">
    <source>
        <dbReference type="ARBA" id="ARBA00022723"/>
    </source>
</evidence>
<evidence type="ECO:0000256" key="4">
    <source>
        <dbReference type="ARBA" id="ARBA00023125"/>
    </source>
</evidence>
<evidence type="ECO:0000259" key="6">
    <source>
        <dbReference type="PROSITE" id="PS50950"/>
    </source>
</evidence>
<evidence type="ECO:0000256" key="5">
    <source>
        <dbReference type="PROSITE-ProRule" id="PRU00309"/>
    </source>
</evidence>